<reference evidence="2 3" key="2">
    <citation type="submission" date="2019-09" db="EMBL/GenBank/DDBJ databases">
        <authorList>
            <person name="Jin C."/>
        </authorList>
    </citation>
    <scope>NUCLEOTIDE SEQUENCE [LARGE SCALE GENOMIC DNA]</scope>
    <source>
        <strain evidence="2 3">AN110305</strain>
    </source>
</reference>
<dbReference type="EMBL" id="VUOB01000003">
    <property type="protein sequence ID" value="KAA2266054.1"/>
    <property type="molecule type" value="Genomic_DNA"/>
</dbReference>
<dbReference type="OrthoDB" id="5193042at2"/>
<sequence>MLLVCRFAVAEADAPAFVVRARRALELLTAQPRCLRGVLGRATDEPDRWVLTVEFESVVAYRRAMSPFEVREHVVPLLSEALADEPAAFEVLLDGADGSVRTHTSLLAADAGTVRLGEAAGPTTPR</sequence>
<name>A0A5B2XT70_9PSEU</name>
<dbReference type="Gene3D" id="3.30.70.100">
    <property type="match status" value="1"/>
</dbReference>
<dbReference type="InterPro" id="IPR011008">
    <property type="entry name" value="Dimeric_a/b-barrel"/>
</dbReference>
<protein>
    <submittedName>
        <fullName evidence="2">Antibiotic biosynthesis monooxygenase</fullName>
    </submittedName>
</protein>
<evidence type="ECO:0000313" key="3">
    <source>
        <dbReference type="Proteomes" id="UP000323454"/>
    </source>
</evidence>
<evidence type="ECO:0000313" key="2">
    <source>
        <dbReference type="EMBL" id="KAA2266054.1"/>
    </source>
</evidence>
<dbReference type="SUPFAM" id="SSF54909">
    <property type="entry name" value="Dimeric alpha+beta barrel"/>
    <property type="match status" value="1"/>
</dbReference>
<dbReference type="InterPro" id="IPR007138">
    <property type="entry name" value="ABM_dom"/>
</dbReference>
<reference evidence="2 3" key="1">
    <citation type="submission" date="2019-09" db="EMBL/GenBank/DDBJ databases">
        <title>Goodfellowia gen. nov., a new genus of the Pseudonocardineae related to Actinoalloteichus, containing Goodfellowia coeruleoviolacea gen. nov., comb. nov. gen. nov., comb. nov.</title>
        <authorList>
            <person name="Labeda D."/>
        </authorList>
    </citation>
    <scope>NUCLEOTIDE SEQUENCE [LARGE SCALE GENOMIC DNA]</scope>
    <source>
        <strain evidence="2 3">AN110305</strain>
    </source>
</reference>
<dbReference type="AlphaFoldDB" id="A0A5B2XT70"/>
<comment type="caution">
    <text evidence="2">The sequence shown here is derived from an EMBL/GenBank/DDBJ whole genome shotgun (WGS) entry which is preliminary data.</text>
</comment>
<dbReference type="GO" id="GO:0004497">
    <property type="term" value="F:monooxygenase activity"/>
    <property type="evidence" value="ECO:0007669"/>
    <property type="project" value="UniProtKB-KW"/>
</dbReference>
<organism evidence="2 3">
    <name type="scientific">Solihabitans fulvus</name>
    <dbReference type="NCBI Taxonomy" id="1892852"/>
    <lineage>
        <taxon>Bacteria</taxon>
        <taxon>Bacillati</taxon>
        <taxon>Actinomycetota</taxon>
        <taxon>Actinomycetes</taxon>
        <taxon>Pseudonocardiales</taxon>
        <taxon>Pseudonocardiaceae</taxon>
        <taxon>Solihabitans</taxon>
    </lineage>
</organism>
<dbReference type="Pfam" id="PF03992">
    <property type="entry name" value="ABM"/>
    <property type="match status" value="1"/>
</dbReference>
<keyword evidence="3" id="KW-1185">Reference proteome</keyword>
<dbReference type="RefSeq" id="WP_149847792.1">
    <property type="nucleotide sequence ID" value="NZ_VUOB01000003.1"/>
</dbReference>
<proteinExistence type="predicted"/>
<gene>
    <name evidence="2" type="ORF">F0L68_02740</name>
</gene>
<evidence type="ECO:0000259" key="1">
    <source>
        <dbReference type="Pfam" id="PF03992"/>
    </source>
</evidence>
<accession>A0A5B2XT70</accession>
<keyword evidence="2" id="KW-0560">Oxidoreductase</keyword>
<dbReference type="Proteomes" id="UP000323454">
    <property type="component" value="Unassembled WGS sequence"/>
</dbReference>
<feature type="domain" description="ABM" evidence="1">
    <location>
        <begin position="3"/>
        <end position="63"/>
    </location>
</feature>
<keyword evidence="2" id="KW-0503">Monooxygenase</keyword>